<feature type="compositionally biased region" description="Acidic residues" evidence="6">
    <location>
        <begin position="1087"/>
        <end position="1102"/>
    </location>
</feature>
<dbReference type="GO" id="GO:0043596">
    <property type="term" value="C:nuclear replication fork"/>
    <property type="evidence" value="ECO:0007669"/>
    <property type="project" value="TreeGrafter"/>
</dbReference>
<feature type="region of interest" description="Disordered" evidence="6">
    <location>
        <begin position="345"/>
        <end position="364"/>
    </location>
</feature>
<feature type="compositionally biased region" description="Polar residues" evidence="6">
    <location>
        <begin position="1071"/>
        <end position="1085"/>
    </location>
</feature>
<keyword evidence="2 5" id="KW-0853">WD repeat</keyword>
<dbReference type="PANTHER" id="PTHR19932">
    <property type="entry name" value="WD REPEAT AND HMG-BOX DNA BINDING PROTEIN"/>
    <property type="match status" value="1"/>
</dbReference>
<evidence type="ECO:0000313" key="11">
    <source>
        <dbReference type="Proteomes" id="UP000256964"/>
    </source>
</evidence>
<dbReference type="PROSITE" id="PS50294">
    <property type="entry name" value="WD_REPEATS_REGION"/>
    <property type="match status" value="2"/>
</dbReference>
<organism evidence="10 11">
    <name type="scientific">Lentinus brumalis</name>
    <dbReference type="NCBI Taxonomy" id="2498619"/>
    <lineage>
        <taxon>Eukaryota</taxon>
        <taxon>Fungi</taxon>
        <taxon>Dikarya</taxon>
        <taxon>Basidiomycota</taxon>
        <taxon>Agaricomycotina</taxon>
        <taxon>Agaricomycetes</taxon>
        <taxon>Polyporales</taxon>
        <taxon>Polyporaceae</taxon>
        <taxon>Lentinus</taxon>
    </lineage>
</organism>
<feature type="region of interest" description="Disordered" evidence="6">
    <location>
        <begin position="820"/>
        <end position="1146"/>
    </location>
</feature>
<feature type="repeat" description="WD" evidence="5">
    <location>
        <begin position="8"/>
        <end position="40"/>
    </location>
</feature>
<dbReference type="InterPro" id="IPR015943">
    <property type="entry name" value="WD40/YVTN_repeat-like_dom_sf"/>
</dbReference>
<evidence type="ECO:0000256" key="1">
    <source>
        <dbReference type="ARBA" id="ARBA00004123"/>
    </source>
</evidence>
<dbReference type="InterPro" id="IPR001680">
    <property type="entry name" value="WD40_rpt"/>
</dbReference>
<dbReference type="GO" id="GO:0006281">
    <property type="term" value="P:DNA repair"/>
    <property type="evidence" value="ECO:0007669"/>
    <property type="project" value="TreeGrafter"/>
</dbReference>
<dbReference type="EMBL" id="KZ857444">
    <property type="protein sequence ID" value="RDX44859.1"/>
    <property type="molecule type" value="Genomic_DNA"/>
</dbReference>
<dbReference type="InterPro" id="IPR019775">
    <property type="entry name" value="WD40_repeat_CS"/>
</dbReference>
<feature type="domain" description="WDHD1/CFT4 helical bundle" evidence="8">
    <location>
        <begin position="729"/>
        <end position="823"/>
    </location>
</feature>
<dbReference type="Proteomes" id="UP000256964">
    <property type="component" value="Unassembled WGS sequence"/>
</dbReference>
<dbReference type="Pfam" id="PF24817">
    <property type="entry name" value="WD40_WDHD1_1st"/>
    <property type="match status" value="1"/>
</dbReference>
<dbReference type="Pfam" id="PF20946">
    <property type="entry name" value="Ctf4_C"/>
    <property type="match status" value="1"/>
</dbReference>
<dbReference type="SUPFAM" id="SSF50978">
    <property type="entry name" value="WD40 repeat-like"/>
    <property type="match status" value="1"/>
</dbReference>
<protein>
    <submittedName>
        <fullName evidence="10">Uncharacterized protein</fullName>
    </submittedName>
</protein>
<dbReference type="InterPro" id="IPR036322">
    <property type="entry name" value="WD40_repeat_dom_sf"/>
</dbReference>
<dbReference type="STRING" id="139420.A0A371CX59"/>
<keyword evidence="4" id="KW-0539">Nucleus</keyword>
<evidence type="ECO:0000256" key="2">
    <source>
        <dbReference type="ARBA" id="ARBA00022574"/>
    </source>
</evidence>
<feature type="compositionally biased region" description="Basic and acidic residues" evidence="6">
    <location>
        <begin position="820"/>
        <end position="839"/>
    </location>
</feature>
<dbReference type="GO" id="GO:0000278">
    <property type="term" value="P:mitotic cell cycle"/>
    <property type="evidence" value="ECO:0007669"/>
    <property type="project" value="TreeGrafter"/>
</dbReference>
<evidence type="ECO:0000259" key="8">
    <source>
        <dbReference type="Pfam" id="PF20946"/>
    </source>
</evidence>
<evidence type="ECO:0000259" key="9">
    <source>
        <dbReference type="Pfam" id="PF24817"/>
    </source>
</evidence>
<dbReference type="OrthoDB" id="427368at2759"/>
<evidence type="ECO:0000256" key="5">
    <source>
        <dbReference type="PROSITE-ProRule" id="PRU00221"/>
    </source>
</evidence>
<sequence length="1146" mass="125479">MAGKTLVNPAHAPGTTCLAFARDGSRLYTGGADSLVRLWDPELGEDQEPPSAAEATDEVTALASGADCWLSGSKDGEVRKYELYRPAQESAPVLEGFVTSSHGIPIRCVAVDPTGTRVAITSDEPDVKLINLADTTKITMLKGHTKAVRKATWHPSGTILTTCGADGKIIVWDVSEDTAKEEKVIDGIIPAVADTESPEFGHDCSAIWHTSGQYFFVATRTHDIVTISRNDWSKSSTLSDDACSGAITALALSKNGVYLAAAAKSGVFIWSTQNRRMLFRFQNALNSPITQMAFSPTKNLLVWTDTTGDLTRWREPIPASAPDPVKLSAGTSSVTVPVKRKGTPTLFDDDMHIGSNADTGKAKGTEVEEDLGIDLDNDDWILDDVGTLDDDDGEARRLAAEGGIREMVSVTKAQPAFQPGSTPMENKKRYLAYNMIGVIEVTDQDTHHIVNVEFHDRSARKSYHFTDHSRYDLASLGERGALYACQPEGEHTAHVVYKPYGTWASQSEWTYQLPPGTRVLGVAAGGPPPTKSMRDKSEVDIAGQGNVVVATNQGELLFLTGSGIERACVSLPGDYVTMVAGTEWVFIVTRDGSTTMDGSQNLTGRLIKFDDFCILQQSTLPIAKRQTLKWIGITEEGAPAIYDSAGILNTMPRFRIPLSATWMRVLDTNRLERREGKDESYWPVGVVGDNFMCLILKGRQEHPGFPRPLIQELPIRLPFKRTDPKEAPLEEQFARESMQLEIIRDGLGEELTTDTLAARELVLDKALIQLIQHACKTDRLARALDLTRMLHHTPSFDAAIKIANFYHLIGLKEKMEALKEEREDSDRLEGLRDRRRQIDSDFAPVPAMRLPTAGGHGQNYMKPKPFQDFGPPPPMHRPGLERATPAPDMRYNGISSSQMTEDSTVFGTSYADSTQDNDASHASPEGKRKRPVDDEPMPDNRSPGVDSGAKRRAFGGDSASAARMPPPAAVPRSNPFARKPAPDNNNNNRNPFSRTADANKSLHKSESFFAKVDAAEAEKGKRPTQKSKGKEKKDSGKQTTLFGFQPTEKDKKVPAAAARKKKNSPAEESQDSTTADTQIETQPTDVTMEDSQPDDLAGEDTQIDSQLDGGDTQVDTQIEETQLDDEEPIDWPDSPEPQRRALPAAT</sequence>
<dbReference type="PANTHER" id="PTHR19932:SF10">
    <property type="entry name" value="WD REPEAT AND HMG-BOX DNA-BINDING PROTEIN 1"/>
    <property type="match status" value="1"/>
</dbReference>
<dbReference type="InterPro" id="IPR057646">
    <property type="entry name" value="WD40_WDHD1_1st"/>
</dbReference>
<accession>A0A371CX59</accession>
<evidence type="ECO:0000313" key="10">
    <source>
        <dbReference type="EMBL" id="RDX44859.1"/>
    </source>
</evidence>
<name>A0A371CX59_9APHY</name>
<feature type="compositionally biased region" description="Acidic residues" evidence="6">
    <location>
        <begin position="1117"/>
        <end position="1130"/>
    </location>
</feature>
<reference evidence="10 11" key="1">
    <citation type="journal article" date="2018" name="Biotechnol. Biofuels">
        <title>Integrative visual omics of the white-rot fungus Polyporus brumalis exposes the biotechnological potential of its oxidative enzymes for delignifying raw plant biomass.</title>
        <authorList>
            <person name="Miyauchi S."/>
            <person name="Rancon A."/>
            <person name="Drula E."/>
            <person name="Hage H."/>
            <person name="Chaduli D."/>
            <person name="Favel A."/>
            <person name="Grisel S."/>
            <person name="Henrissat B."/>
            <person name="Herpoel-Gimbert I."/>
            <person name="Ruiz-Duenas F.J."/>
            <person name="Chevret D."/>
            <person name="Hainaut M."/>
            <person name="Lin J."/>
            <person name="Wang M."/>
            <person name="Pangilinan J."/>
            <person name="Lipzen A."/>
            <person name="Lesage-Meessen L."/>
            <person name="Navarro D."/>
            <person name="Riley R."/>
            <person name="Grigoriev I.V."/>
            <person name="Zhou S."/>
            <person name="Raouche S."/>
            <person name="Rosso M.N."/>
        </authorList>
    </citation>
    <scope>NUCLEOTIDE SEQUENCE [LARGE SCALE GENOMIC DNA]</scope>
    <source>
        <strain evidence="10 11">BRFM 1820</strain>
    </source>
</reference>
<dbReference type="SMART" id="SM00320">
    <property type="entry name" value="WD40"/>
    <property type="match status" value="6"/>
</dbReference>
<comment type="subcellular location">
    <subcellularLocation>
        <location evidence="1">Nucleus</location>
    </subcellularLocation>
</comment>
<evidence type="ECO:0000256" key="3">
    <source>
        <dbReference type="ARBA" id="ARBA00022737"/>
    </source>
</evidence>
<keyword evidence="11" id="KW-1185">Reference proteome</keyword>
<dbReference type="InterPro" id="IPR048591">
    <property type="entry name" value="WDHD1/CFT4_hel"/>
</dbReference>
<keyword evidence="3" id="KW-0677">Repeat</keyword>
<proteinExistence type="predicted"/>
<dbReference type="Gene3D" id="2.130.10.10">
    <property type="entry name" value="YVTN repeat-like/Quinoprotein amine dehydrogenase"/>
    <property type="match status" value="2"/>
</dbReference>
<feature type="domain" description="WDHD1 first WD40" evidence="9">
    <location>
        <begin position="10"/>
        <end position="310"/>
    </location>
</feature>
<evidence type="ECO:0000256" key="4">
    <source>
        <dbReference type="ARBA" id="ARBA00023242"/>
    </source>
</evidence>
<dbReference type="InterPro" id="IPR022100">
    <property type="entry name" value="WDHD1/CFT4_beta-prop_2nd"/>
</dbReference>
<evidence type="ECO:0000259" key="7">
    <source>
        <dbReference type="Pfam" id="PF12341"/>
    </source>
</evidence>
<dbReference type="AlphaFoldDB" id="A0A371CX59"/>
<feature type="domain" description="WDHD1/CFT4 second beta-propeller" evidence="7">
    <location>
        <begin position="416"/>
        <end position="718"/>
    </location>
</feature>
<evidence type="ECO:0000256" key="6">
    <source>
        <dbReference type="SAM" id="MobiDB-lite"/>
    </source>
</evidence>
<dbReference type="Pfam" id="PF12341">
    <property type="entry name" value="Mcl1_mid"/>
    <property type="match status" value="1"/>
</dbReference>
<feature type="repeat" description="WD" evidence="5">
    <location>
        <begin position="141"/>
        <end position="182"/>
    </location>
</feature>
<dbReference type="PROSITE" id="PS00678">
    <property type="entry name" value="WD_REPEATS_1"/>
    <property type="match status" value="1"/>
</dbReference>
<gene>
    <name evidence="10" type="ORF">OH76DRAFT_1408650</name>
</gene>
<dbReference type="GO" id="GO:0006261">
    <property type="term" value="P:DNA-templated DNA replication"/>
    <property type="evidence" value="ECO:0007669"/>
    <property type="project" value="TreeGrafter"/>
</dbReference>
<feature type="compositionally biased region" description="Polar residues" evidence="6">
    <location>
        <begin position="893"/>
        <end position="917"/>
    </location>
</feature>
<dbReference type="PROSITE" id="PS50082">
    <property type="entry name" value="WD_REPEATS_2"/>
    <property type="match status" value="2"/>
</dbReference>
<dbReference type="GO" id="GO:0003682">
    <property type="term" value="F:chromatin binding"/>
    <property type="evidence" value="ECO:0007669"/>
    <property type="project" value="TreeGrafter"/>
</dbReference>